<keyword evidence="2" id="KW-1185">Reference proteome</keyword>
<dbReference type="EMBL" id="CM055761">
    <property type="protein sequence ID" value="KAJ7986407.1"/>
    <property type="molecule type" value="Genomic_DNA"/>
</dbReference>
<evidence type="ECO:0000313" key="2">
    <source>
        <dbReference type="Proteomes" id="UP001157502"/>
    </source>
</evidence>
<proteinExistence type="predicted"/>
<name>A0ACC2F4Y7_DALPE</name>
<accession>A0ACC2F4Y7</accession>
<organism evidence="1 2">
    <name type="scientific">Dallia pectoralis</name>
    <name type="common">Alaska blackfish</name>
    <dbReference type="NCBI Taxonomy" id="75939"/>
    <lineage>
        <taxon>Eukaryota</taxon>
        <taxon>Metazoa</taxon>
        <taxon>Chordata</taxon>
        <taxon>Craniata</taxon>
        <taxon>Vertebrata</taxon>
        <taxon>Euteleostomi</taxon>
        <taxon>Actinopterygii</taxon>
        <taxon>Neopterygii</taxon>
        <taxon>Teleostei</taxon>
        <taxon>Protacanthopterygii</taxon>
        <taxon>Esociformes</taxon>
        <taxon>Umbridae</taxon>
        <taxon>Dallia</taxon>
    </lineage>
</organism>
<dbReference type="Proteomes" id="UP001157502">
    <property type="component" value="Chromosome 34"/>
</dbReference>
<sequence>MTLALQTYQGNVSEKRLKASNETREEYVFGNTSLNPCVYVLDNEARLKLTLLRCDEEREVWIWKSLPYEPDQTDLNQQIGVRQAALDLQERPTHTQDCNPRSNMTQRDQQLRTVQCSRRGTDMSTSKRERRG</sequence>
<gene>
    <name evidence="1" type="ORF">DPEC_G00339580</name>
</gene>
<reference evidence="1" key="1">
    <citation type="submission" date="2021-05" db="EMBL/GenBank/DDBJ databases">
        <authorList>
            <person name="Pan Q."/>
            <person name="Jouanno E."/>
            <person name="Zahm M."/>
            <person name="Klopp C."/>
            <person name="Cabau C."/>
            <person name="Louis A."/>
            <person name="Berthelot C."/>
            <person name="Parey E."/>
            <person name="Roest Crollius H."/>
            <person name="Montfort J."/>
            <person name="Robinson-Rechavi M."/>
            <person name="Bouchez O."/>
            <person name="Lampietro C."/>
            <person name="Lopez Roques C."/>
            <person name="Donnadieu C."/>
            <person name="Postlethwait J."/>
            <person name="Bobe J."/>
            <person name="Dillon D."/>
            <person name="Chandos A."/>
            <person name="von Hippel F."/>
            <person name="Guiguen Y."/>
        </authorList>
    </citation>
    <scope>NUCLEOTIDE SEQUENCE</scope>
    <source>
        <strain evidence="1">YG-Jan2019</strain>
    </source>
</reference>
<comment type="caution">
    <text evidence="1">The sequence shown here is derived from an EMBL/GenBank/DDBJ whole genome shotgun (WGS) entry which is preliminary data.</text>
</comment>
<evidence type="ECO:0000313" key="1">
    <source>
        <dbReference type="EMBL" id="KAJ7986407.1"/>
    </source>
</evidence>
<protein>
    <submittedName>
        <fullName evidence="1">Uncharacterized protein</fullName>
    </submittedName>
</protein>